<keyword evidence="8" id="KW-1185">Reference proteome</keyword>
<evidence type="ECO:0000256" key="5">
    <source>
        <dbReference type="SAM" id="MobiDB-lite"/>
    </source>
</evidence>
<keyword evidence="2 7" id="KW-0808">Transferase</keyword>
<dbReference type="RefSeq" id="WP_197550567.1">
    <property type="nucleotide sequence ID" value="NZ_CP063213.1"/>
</dbReference>
<proteinExistence type="predicted"/>
<dbReference type="GO" id="GO:0031515">
    <property type="term" value="C:tRNA (m1A) methyltransferase complex"/>
    <property type="evidence" value="ECO:0007669"/>
    <property type="project" value="InterPro"/>
</dbReference>
<evidence type="ECO:0000256" key="2">
    <source>
        <dbReference type="ARBA" id="ARBA00022679"/>
    </source>
</evidence>
<accession>A0A7M1QU99</accession>
<keyword evidence="4" id="KW-0819">tRNA processing</keyword>
<feature type="region of interest" description="Disordered" evidence="5">
    <location>
        <begin position="279"/>
        <end position="371"/>
    </location>
</feature>
<dbReference type="GO" id="GO:0030488">
    <property type="term" value="P:tRNA methylation"/>
    <property type="evidence" value="ECO:0007669"/>
    <property type="project" value="InterPro"/>
</dbReference>
<feature type="compositionally biased region" description="Polar residues" evidence="5">
    <location>
        <begin position="330"/>
        <end position="339"/>
    </location>
</feature>
<dbReference type="PROSITE" id="PS51620">
    <property type="entry name" value="SAM_TRM61"/>
    <property type="match status" value="1"/>
</dbReference>
<evidence type="ECO:0000259" key="6">
    <source>
        <dbReference type="Pfam" id="PF08704"/>
    </source>
</evidence>
<keyword evidence="3" id="KW-0949">S-adenosyl-L-methionine</keyword>
<evidence type="ECO:0000256" key="1">
    <source>
        <dbReference type="ARBA" id="ARBA00022603"/>
    </source>
</evidence>
<dbReference type="Pfam" id="PF08704">
    <property type="entry name" value="GCD14"/>
    <property type="match status" value="1"/>
</dbReference>
<evidence type="ECO:0000313" key="7">
    <source>
        <dbReference type="EMBL" id="QOR44717.1"/>
    </source>
</evidence>
<feature type="domain" description="tRNA (adenine(58)-N(1))-methyltransferase catalytic subunit TRM61 C-terminal" evidence="6">
    <location>
        <begin position="85"/>
        <end position="248"/>
    </location>
</feature>
<dbReference type="InterPro" id="IPR014816">
    <property type="entry name" value="tRNA_MeTrfase_Gcd14"/>
</dbReference>
<dbReference type="PANTHER" id="PTHR12133">
    <property type="entry name" value="TRNA (ADENINE(58)-N(1))-METHYLTRANSFERASE"/>
    <property type="match status" value="1"/>
</dbReference>
<dbReference type="Proteomes" id="UP000595053">
    <property type="component" value="Chromosome"/>
</dbReference>
<feature type="compositionally biased region" description="Basic and acidic residues" evidence="5">
    <location>
        <begin position="361"/>
        <end position="371"/>
    </location>
</feature>
<feature type="compositionally biased region" description="Basic and acidic residues" evidence="5">
    <location>
        <begin position="345"/>
        <end position="354"/>
    </location>
</feature>
<dbReference type="AlphaFoldDB" id="A0A7M1QU99"/>
<dbReference type="CDD" id="cd02440">
    <property type="entry name" value="AdoMet_MTases"/>
    <property type="match status" value="1"/>
</dbReference>
<reference evidence="7 8" key="1">
    <citation type="submission" date="2020-10" db="EMBL/GenBank/DDBJ databases">
        <title>Trueperella pecoris sp. nov. isolated from bovine and porcine specimens.</title>
        <authorList>
            <person name="Schoenecker L."/>
            <person name="Schnydrig P."/>
            <person name="Brodard I."/>
            <person name="Thomann A."/>
            <person name="Hemphill A."/>
            <person name="Rodriguez-Campos S."/>
            <person name="Perreten V."/>
            <person name="Jores J."/>
            <person name="Kittl S."/>
        </authorList>
    </citation>
    <scope>NUCLEOTIDE SEQUENCE [LARGE SCALE GENOMIC DNA]</scope>
    <source>
        <strain evidence="7 8">15A0121</strain>
    </source>
</reference>
<protein>
    <submittedName>
        <fullName evidence="7">tRNA (Adenine-N1)-methyltransferase</fullName>
    </submittedName>
</protein>
<dbReference type="Gene3D" id="3.40.50.150">
    <property type="entry name" value="Vaccinia Virus protein VP39"/>
    <property type="match status" value="1"/>
</dbReference>
<name>A0A7M1QU99_9ACTO</name>
<sequence length="371" mass="41516">MSNYPHPLGAERRRGPFRAGERVQLTDTKGRKYTTLLTHDGYFQSQRGNFRHRELIGKPEGTVFETETGHVLQALRPLVADYVLSMPRGATPVYPKDSGQIIQQGDIFPGAKVFEAGVGSGGLSLSLLAAIGPEGHLTSCDRRYEFAEIAQANVESWYGPAVPPWDLYVGDANDALDEMEAEALDHVVLDMLAPWEIISHAARALRSGGVIVGYVTTTTQLSRFVEKLRDSECFTEPEAFETMLRTWHLDGLAVRPNHSMVGHTGFLVVARRIARGSQPLIPKRRPAPAARPDLPEWENWDPADMPDRVMSDKKLRKVRRDVAHRADVEQSGTSESGQNAALMRAKLDQESTDRNRRRLQERRQARTEEES</sequence>
<gene>
    <name evidence="7" type="ORF">INS88_05230</name>
</gene>
<evidence type="ECO:0000256" key="4">
    <source>
        <dbReference type="ARBA" id="ARBA00022694"/>
    </source>
</evidence>
<evidence type="ECO:0000256" key="3">
    <source>
        <dbReference type="ARBA" id="ARBA00022691"/>
    </source>
</evidence>
<dbReference type="InterPro" id="IPR049470">
    <property type="entry name" value="TRM61_C"/>
</dbReference>
<dbReference type="EMBL" id="CP063213">
    <property type="protein sequence ID" value="QOR44717.1"/>
    <property type="molecule type" value="Genomic_DNA"/>
</dbReference>
<evidence type="ECO:0000313" key="8">
    <source>
        <dbReference type="Proteomes" id="UP000595053"/>
    </source>
</evidence>
<dbReference type="PANTHER" id="PTHR12133:SF1">
    <property type="entry name" value="TRNA (ADENINE(58)-N(1))-METHYLTRANSFERASE, MITOCHONDRIAL"/>
    <property type="match status" value="1"/>
</dbReference>
<dbReference type="Gene3D" id="3.10.330.20">
    <property type="match status" value="1"/>
</dbReference>
<keyword evidence="1 7" id="KW-0489">Methyltransferase</keyword>
<dbReference type="SUPFAM" id="SSF53335">
    <property type="entry name" value="S-adenosyl-L-methionine-dependent methyltransferases"/>
    <property type="match status" value="1"/>
</dbReference>
<dbReference type="InterPro" id="IPR029063">
    <property type="entry name" value="SAM-dependent_MTases_sf"/>
</dbReference>
<organism evidence="7 8">
    <name type="scientific">Trueperella pecoris</name>
    <dbReference type="NCBI Taxonomy" id="2733571"/>
    <lineage>
        <taxon>Bacteria</taxon>
        <taxon>Bacillati</taxon>
        <taxon>Actinomycetota</taxon>
        <taxon>Actinomycetes</taxon>
        <taxon>Actinomycetales</taxon>
        <taxon>Actinomycetaceae</taxon>
        <taxon>Trueperella</taxon>
    </lineage>
</organism>
<dbReference type="Pfam" id="PF14801">
    <property type="entry name" value="TrmI-like_N"/>
    <property type="match status" value="1"/>
</dbReference>
<dbReference type="GO" id="GO:0160107">
    <property type="term" value="F:tRNA (adenine(58)-N1)-methyltransferase activity"/>
    <property type="evidence" value="ECO:0007669"/>
    <property type="project" value="InterPro"/>
</dbReference>